<dbReference type="EMBL" id="BTRK01000005">
    <property type="protein sequence ID" value="GMR51322.1"/>
    <property type="molecule type" value="Genomic_DNA"/>
</dbReference>
<feature type="region of interest" description="Disordered" evidence="1">
    <location>
        <begin position="43"/>
        <end position="65"/>
    </location>
</feature>
<organism evidence="2 3">
    <name type="scientific">Pristionchus mayeri</name>
    <dbReference type="NCBI Taxonomy" id="1317129"/>
    <lineage>
        <taxon>Eukaryota</taxon>
        <taxon>Metazoa</taxon>
        <taxon>Ecdysozoa</taxon>
        <taxon>Nematoda</taxon>
        <taxon>Chromadorea</taxon>
        <taxon>Rhabditida</taxon>
        <taxon>Rhabditina</taxon>
        <taxon>Diplogasteromorpha</taxon>
        <taxon>Diplogasteroidea</taxon>
        <taxon>Neodiplogasteridae</taxon>
        <taxon>Pristionchus</taxon>
    </lineage>
</organism>
<name>A0AAN5CWG5_9BILA</name>
<proteinExistence type="predicted"/>
<dbReference type="AlphaFoldDB" id="A0AAN5CWG5"/>
<evidence type="ECO:0000313" key="3">
    <source>
        <dbReference type="Proteomes" id="UP001328107"/>
    </source>
</evidence>
<dbReference type="Proteomes" id="UP001328107">
    <property type="component" value="Unassembled WGS sequence"/>
</dbReference>
<protein>
    <submittedName>
        <fullName evidence="2">Uncharacterized protein</fullName>
    </submittedName>
</protein>
<feature type="compositionally biased region" description="Low complexity" evidence="1">
    <location>
        <begin position="48"/>
        <end position="65"/>
    </location>
</feature>
<keyword evidence="3" id="KW-1185">Reference proteome</keyword>
<feature type="non-terminal residue" evidence="2">
    <location>
        <position position="65"/>
    </location>
</feature>
<feature type="region of interest" description="Disordered" evidence="1">
    <location>
        <begin position="1"/>
        <end position="20"/>
    </location>
</feature>
<sequence>MHHPMVKGHSAIVHRQSSGRQYSWGRRQSLGVEQRVTVTENCLGFLGPSRPSSESESASSSSNLR</sequence>
<evidence type="ECO:0000313" key="2">
    <source>
        <dbReference type="EMBL" id="GMR51322.1"/>
    </source>
</evidence>
<gene>
    <name evidence="2" type="ORF">PMAYCL1PPCAC_21517</name>
</gene>
<accession>A0AAN5CWG5</accession>
<reference evidence="3" key="1">
    <citation type="submission" date="2022-10" db="EMBL/GenBank/DDBJ databases">
        <title>Genome assembly of Pristionchus species.</title>
        <authorList>
            <person name="Yoshida K."/>
            <person name="Sommer R.J."/>
        </authorList>
    </citation>
    <scope>NUCLEOTIDE SEQUENCE [LARGE SCALE GENOMIC DNA]</scope>
    <source>
        <strain evidence="3">RS5460</strain>
    </source>
</reference>
<evidence type="ECO:0000256" key="1">
    <source>
        <dbReference type="SAM" id="MobiDB-lite"/>
    </source>
</evidence>
<comment type="caution">
    <text evidence="2">The sequence shown here is derived from an EMBL/GenBank/DDBJ whole genome shotgun (WGS) entry which is preliminary data.</text>
</comment>